<evidence type="ECO:0000256" key="6">
    <source>
        <dbReference type="ARBA" id="ARBA00023098"/>
    </source>
</evidence>
<dbReference type="OrthoDB" id="193467at2759"/>
<dbReference type="FunCoup" id="A0A6L2PZQ4">
    <property type="interactions" value="811"/>
</dbReference>
<dbReference type="GO" id="GO:0005741">
    <property type="term" value="C:mitochondrial outer membrane"/>
    <property type="evidence" value="ECO:0007669"/>
    <property type="project" value="UniProtKB-SubCell"/>
</dbReference>
<sequence length="287" mass="33646">MSNCFGQPRVYWTDATLLTKRRTYPCRKLRRSIESRVLRNRHVRNNSQLFRNVLQDDLQTDGEWLNTTNVYNKDILIKALDHRPQNVPLITVSNHHSCFDDPGLWGSLSLRHICNRKKMRWSLAAHDICFTNAFHSYFFMLGKCVPVIRGNGVYQKAIDFCLEQLRKGQWVHVFPEGRVNMTKEFLRLKWGIGRLIYESPVMPIIVPMWHIGMDNILPNEPPYYLRIRNKVTINFGKPIDFGNILDQLRSNNVSPQEARKTITDKIQDQLMSLKAETEQLHLITLQS</sequence>
<dbReference type="PRINTS" id="PR00979">
    <property type="entry name" value="TAFAZZIN"/>
</dbReference>
<accession>A0A6L2PZQ4</accession>
<keyword evidence="5" id="KW-0999">Mitochondrion inner membrane</keyword>
<protein>
    <recommendedName>
        <fullName evidence="13">Tafazzin family protein</fullName>
    </recommendedName>
</protein>
<keyword evidence="6" id="KW-0443">Lipid metabolism</keyword>
<comment type="catalytic activity">
    <reaction evidence="11">
        <text>1'-[1,2-diacyl-sn-glycero-3-phospho],3'-[1-acyl-sn-glycero-3-phospho]-glycerol + a 1,2-diacyl-sn-glycero-3-phosphocholine = a cardiolipin + a 1-acyl-sn-glycero-3-phosphocholine</text>
        <dbReference type="Rhea" id="RHEA:33731"/>
        <dbReference type="ChEBI" id="CHEBI:57643"/>
        <dbReference type="ChEBI" id="CHEBI:58168"/>
        <dbReference type="ChEBI" id="CHEBI:62237"/>
        <dbReference type="ChEBI" id="CHEBI:64743"/>
    </reaction>
    <physiologicalReaction direction="left-to-right" evidence="11">
        <dbReference type="Rhea" id="RHEA:33732"/>
    </physiologicalReaction>
    <physiologicalReaction direction="right-to-left" evidence="11">
        <dbReference type="Rhea" id="RHEA:33733"/>
    </physiologicalReaction>
</comment>
<dbReference type="GO" id="GO:0005743">
    <property type="term" value="C:mitochondrial inner membrane"/>
    <property type="evidence" value="ECO:0007669"/>
    <property type="project" value="UniProtKB-SubCell"/>
</dbReference>
<organism evidence="15 16">
    <name type="scientific">Coptotermes formosanus</name>
    <name type="common">Formosan subterranean termite</name>
    <dbReference type="NCBI Taxonomy" id="36987"/>
    <lineage>
        <taxon>Eukaryota</taxon>
        <taxon>Metazoa</taxon>
        <taxon>Ecdysozoa</taxon>
        <taxon>Arthropoda</taxon>
        <taxon>Hexapoda</taxon>
        <taxon>Insecta</taxon>
        <taxon>Pterygota</taxon>
        <taxon>Neoptera</taxon>
        <taxon>Polyneoptera</taxon>
        <taxon>Dictyoptera</taxon>
        <taxon>Blattodea</taxon>
        <taxon>Blattoidea</taxon>
        <taxon>Termitoidae</taxon>
        <taxon>Rhinotermitidae</taxon>
        <taxon>Coptotermes</taxon>
    </lineage>
</organism>
<comment type="similarity">
    <text evidence="2 13">Belongs to the taffazin family.</text>
</comment>
<dbReference type="SMART" id="SM00563">
    <property type="entry name" value="PlsC"/>
    <property type="match status" value="1"/>
</dbReference>
<comment type="catalytic activity">
    <reaction evidence="12">
        <text>1,2-di-(9Z-octadecenoyl)-sn-glycero-3-phosphocholine + 1-hexadecanoyl-sn-glycero-3-phosphocholine = 1-hexadecanoyl-2-(9Z-octadecenoyl)-sn-glycero-3-phosphocholine + 1-(9Z-octadecenoyl)-sn-glycero-3-phosphocholine</text>
        <dbReference type="Rhea" id="RHEA:43816"/>
        <dbReference type="ChEBI" id="CHEBI:28610"/>
        <dbReference type="ChEBI" id="CHEBI:72998"/>
        <dbReference type="ChEBI" id="CHEBI:73001"/>
        <dbReference type="ChEBI" id="CHEBI:74669"/>
    </reaction>
    <physiologicalReaction direction="left-to-right" evidence="12">
        <dbReference type="Rhea" id="RHEA:43817"/>
    </physiologicalReaction>
    <physiologicalReaction direction="right-to-left" evidence="12">
        <dbReference type="Rhea" id="RHEA:43818"/>
    </physiologicalReaction>
</comment>
<gene>
    <name evidence="15" type="ORF">Cfor_07281</name>
</gene>
<evidence type="ECO:0000256" key="3">
    <source>
        <dbReference type="ARBA" id="ARBA00022679"/>
    </source>
</evidence>
<evidence type="ECO:0000313" key="16">
    <source>
        <dbReference type="Proteomes" id="UP000502823"/>
    </source>
</evidence>
<evidence type="ECO:0000313" key="15">
    <source>
        <dbReference type="EMBL" id="GFG38111.1"/>
    </source>
</evidence>
<evidence type="ECO:0000256" key="5">
    <source>
        <dbReference type="ARBA" id="ARBA00022792"/>
    </source>
</evidence>
<evidence type="ECO:0000256" key="13">
    <source>
        <dbReference type="RuleBase" id="RU365062"/>
    </source>
</evidence>
<dbReference type="SUPFAM" id="SSF69593">
    <property type="entry name" value="Glycerol-3-phosphate (1)-acyltransferase"/>
    <property type="match status" value="1"/>
</dbReference>
<dbReference type="EMBL" id="BLKM01012980">
    <property type="protein sequence ID" value="GFG38111.1"/>
    <property type="molecule type" value="Genomic_DNA"/>
</dbReference>
<evidence type="ECO:0000256" key="8">
    <source>
        <dbReference type="ARBA" id="ARBA00023136"/>
    </source>
</evidence>
<keyword evidence="16" id="KW-1185">Reference proteome</keyword>
<dbReference type="CDD" id="cd07989">
    <property type="entry name" value="LPLAT_AGPAT-like"/>
    <property type="match status" value="1"/>
</dbReference>
<dbReference type="InParanoid" id="A0A6L2PZQ4"/>
<feature type="domain" description="Phospholipid/glycerol acyltransferase" evidence="14">
    <location>
        <begin position="89"/>
        <end position="213"/>
    </location>
</feature>
<proteinExistence type="inferred from homology"/>
<evidence type="ECO:0000256" key="4">
    <source>
        <dbReference type="ARBA" id="ARBA00022787"/>
    </source>
</evidence>
<dbReference type="Pfam" id="PF01553">
    <property type="entry name" value="Acyltransferase"/>
    <property type="match status" value="1"/>
</dbReference>
<evidence type="ECO:0000256" key="10">
    <source>
        <dbReference type="ARBA" id="ARBA00024323"/>
    </source>
</evidence>
<reference evidence="16" key="1">
    <citation type="submission" date="2020-01" db="EMBL/GenBank/DDBJ databases">
        <title>Draft genome sequence of the Termite Coptotermes fromosanus.</title>
        <authorList>
            <person name="Itakura S."/>
            <person name="Yosikawa Y."/>
            <person name="Umezawa K."/>
        </authorList>
    </citation>
    <scope>NUCLEOTIDE SEQUENCE [LARGE SCALE GENOMIC DNA]</scope>
</reference>
<evidence type="ECO:0000256" key="11">
    <source>
        <dbReference type="ARBA" id="ARBA00047906"/>
    </source>
</evidence>
<dbReference type="InterPro" id="IPR002123">
    <property type="entry name" value="Plipid/glycerol_acylTrfase"/>
</dbReference>
<dbReference type="AlphaFoldDB" id="A0A6L2PZQ4"/>
<name>A0A6L2PZQ4_COPFO</name>
<keyword evidence="8" id="KW-0472">Membrane</keyword>
<evidence type="ECO:0000256" key="2">
    <source>
        <dbReference type="ARBA" id="ARBA00010524"/>
    </source>
</evidence>
<evidence type="ECO:0000256" key="12">
    <source>
        <dbReference type="ARBA" id="ARBA00049543"/>
    </source>
</evidence>
<evidence type="ECO:0000256" key="1">
    <source>
        <dbReference type="ARBA" id="ARBA00004137"/>
    </source>
</evidence>
<evidence type="ECO:0000256" key="9">
    <source>
        <dbReference type="ARBA" id="ARBA00023315"/>
    </source>
</evidence>
<comment type="caution">
    <text evidence="15">The sequence shown here is derived from an EMBL/GenBank/DDBJ whole genome shotgun (WGS) entry which is preliminary data.</text>
</comment>
<keyword evidence="9" id="KW-0012">Acyltransferase</keyword>
<dbReference type="GO" id="GO:0047184">
    <property type="term" value="F:1-acylglycerophosphocholine O-acyltransferase activity"/>
    <property type="evidence" value="ECO:0007669"/>
    <property type="project" value="TreeGrafter"/>
</dbReference>
<dbReference type="InterPro" id="IPR000872">
    <property type="entry name" value="Tafazzin"/>
</dbReference>
<dbReference type="GO" id="GO:0035965">
    <property type="term" value="P:cardiolipin acyl-chain remodeling"/>
    <property type="evidence" value="ECO:0007669"/>
    <property type="project" value="TreeGrafter"/>
</dbReference>
<keyword evidence="4" id="KW-1000">Mitochondrion outer membrane</keyword>
<dbReference type="PANTHER" id="PTHR12497:SF0">
    <property type="entry name" value="TAFAZZIN"/>
    <property type="match status" value="1"/>
</dbReference>
<keyword evidence="7" id="KW-0496">Mitochondrion</keyword>
<dbReference type="PANTHER" id="PTHR12497">
    <property type="entry name" value="TAZ PROTEIN TAFAZZIN"/>
    <property type="match status" value="1"/>
</dbReference>
<evidence type="ECO:0000256" key="7">
    <source>
        <dbReference type="ARBA" id="ARBA00023128"/>
    </source>
</evidence>
<comment type="subcellular location">
    <subcellularLocation>
        <location evidence="1">Mitochondrion inner membrane</location>
        <topology evidence="1">Peripheral membrane protein</topology>
        <orientation evidence="1">Intermembrane side</orientation>
    </subcellularLocation>
    <subcellularLocation>
        <location evidence="10">Mitochondrion outer membrane</location>
        <topology evidence="10">Peripheral membrane protein</topology>
        <orientation evidence="10">Intermembrane side</orientation>
    </subcellularLocation>
</comment>
<dbReference type="GO" id="GO:0007007">
    <property type="term" value="P:inner mitochondrial membrane organization"/>
    <property type="evidence" value="ECO:0007669"/>
    <property type="project" value="TreeGrafter"/>
</dbReference>
<keyword evidence="3" id="KW-0808">Transferase</keyword>
<dbReference type="Proteomes" id="UP000502823">
    <property type="component" value="Unassembled WGS sequence"/>
</dbReference>
<evidence type="ECO:0000259" key="14">
    <source>
        <dbReference type="SMART" id="SM00563"/>
    </source>
</evidence>